<dbReference type="HOGENOM" id="CLU_481261_0_0_7"/>
<dbReference type="Pfam" id="PF13432">
    <property type="entry name" value="TPR_16"/>
    <property type="match status" value="2"/>
</dbReference>
<dbReference type="InterPro" id="IPR037919">
    <property type="entry name" value="OGT"/>
</dbReference>
<name>W4LUU4_ENTF1</name>
<sequence length="606" mass="68880">MQRERSYRAWCSALAIVMVAGAFSNAFANPKERIDFWRNNYVELTAADDPRVERAHDIFERILHAAGRTLGVVPRLFILKRDPMNIALPIAIPDGWVIISKGTLDICYRDPVYGDDRLAFVLAHELAHQLKGDFWHMQFFQALEASKSRGDQPRQTLEEIGLGLRRTDDIWAKELQADEHGIVYAAMAGFRTHAMITGDGQVNFFQEWVDALNPERVGAAYQGKSHPAPQQRVTAVKARLHQVVSKTDAFEIGLHFYQAGEYARAIRAFEKFLEYFPSREVYLNLAASHHQLALQLRQMQQPENRLLPFKLSLAVDPDTRARRITFRRTQRPQVRFQEHVDKAIGFYEMAKSLDPNYALSYNNLGCAYIVNGEPFKAIATLQDGLKLSPDAPEMLNNLGAAFFQANLADLAKSHLHKASILDANYAAPLFNLGKVAYEERQRGEARRHWRAYLRLDAVSPWAKLVRQYDKGLRSWAALRTLPQPADEHIKEVSVAMFEDEIPKAWGAPGSVRSLLLEEEPLTVRHYPQGIMTFAQDEEIVMIFAEPVYRGKSARGVAIGSGQAKVIDQYSTPSRILKMTQGETWVYDKVGISFQLRQGRVVSWLLF</sequence>
<keyword evidence="4" id="KW-1185">Reference proteome</keyword>
<proteinExistence type="predicted"/>
<dbReference type="PROSITE" id="PS50005">
    <property type="entry name" value="TPR"/>
    <property type="match status" value="2"/>
</dbReference>
<feature type="chain" id="PRO_5004844660" evidence="2">
    <location>
        <begin position="29"/>
        <end position="606"/>
    </location>
</feature>
<feature type="repeat" description="TPR" evidence="1">
    <location>
        <begin position="246"/>
        <end position="279"/>
    </location>
</feature>
<feature type="signal peptide" evidence="2">
    <location>
        <begin position="1"/>
        <end position="28"/>
    </location>
</feature>
<keyword evidence="2" id="KW-0732">Signal</keyword>
<dbReference type="InterPro" id="IPR019734">
    <property type="entry name" value="TPR_rpt"/>
</dbReference>
<evidence type="ECO:0000256" key="1">
    <source>
        <dbReference type="PROSITE-ProRule" id="PRU00339"/>
    </source>
</evidence>
<keyword evidence="1" id="KW-0802">TPR repeat</keyword>
<dbReference type="SUPFAM" id="SSF48452">
    <property type="entry name" value="TPR-like"/>
    <property type="match status" value="1"/>
</dbReference>
<dbReference type="Gene3D" id="3.30.2010.10">
    <property type="entry name" value="Metalloproteases ('zincins'), catalytic domain"/>
    <property type="match status" value="1"/>
</dbReference>
<dbReference type="Gene3D" id="1.25.40.10">
    <property type="entry name" value="Tetratricopeptide repeat domain"/>
    <property type="match status" value="2"/>
</dbReference>
<dbReference type="GO" id="GO:0006493">
    <property type="term" value="P:protein O-linked glycosylation"/>
    <property type="evidence" value="ECO:0007669"/>
    <property type="project" value="InterPro"/>
</dbReference>
<evidence type="ECO:0000256" key="2">
    <source>
        <dbReference type="SAM" id="SignalP"/>
    </source>
</evidence>
<dbReference type="PANTHER" id="PTHR44366">
    <property type="entry name" value="UDP-N-ACETYLGLUCOSAMINE--PEPTIDE N-ACETYLGLUCOSAMINYLTRANSFERASE 110 KDA SUBUNIT"/>
    <property type="match status" value="1"/>
</dbReference>
<comment type="caution">
    <text evidence="3">The sequence shown here is derived from an EMBL/GenBank/DDBJ whole genome shotgun (WGS) entry which is preliminary data.</text>
</comment>
<protein>
    <submittedName>
        <fullName evidence="3">Uncharacterized protein</fullName>
    </submittedName>
</protein>
<evidence type="ECO:0000313" key="4">
    <source>
        <dbReference type="Proteomes" id="UP000019141"/>
    </source>
</evidence>
<dbReference type="EMBL" id="AZHW01000204">
    <property type="protein sequence ID" value="ETX01768.1"/>
    <property type="molecule type" value="Genomic_DNA"/>
</dbReference>
<gene>
    <name evidence="3" type="ORF">ETSY1_06130</name>
</gene>
<dbReference type="InterPro" id="IPR011990">
    <property type="entry name" value="TPR-like_helical_dom_sf"/>
</dbReference>
<dbReference type="PATRIC" id="fig|1429438.4.peg.1357"/>
<reference evidence="3 4" key="1">
    <citation type="journal article" date="2014" name="Nature">
        <title>An environmental bacterial taxon with a large and distinct metabolic repertoire.</title>
        <authorList>
            <person name="Wilson M.C."/>
            <person name="Mori T."/>
            <person name="Ruckert C."/>
            <person name="Uria A.R."/>
            <person name="Helf M.J."/>
            <person name="Takada K."/>
            <person name="Gernert C."/>
            <person name="Steffens U.A."/>
            <person name="Heycke N."/>
            <person name="Schmitt S."/>
            <person name="Rinke C."/>
            <person name="Helfrich E.J."/>
            <person name="Brachmann A.O."/>
            <person name="Gurgui C."/>
            <person name="Wakimoto T."/>
            <person name="Kracht M."/>
            <person name="Crusemann M."/>
            <person name="Hentschel U."/>
            <person name="Abe I."/>
            <person name="Matsunaga S."/>
            <person name="Kalinowski J."/>
            <person name="Takeyama H."/>
            <person name="Piel J."/>
        </authorList>
    </citation>
    <scope>NUCLEOTIDE SEQUENCE [LARGE SCALE GENOMIC DNA]</scope>
    <source>
        <strain evidence="4">TSY1</strain>
    </source>
</reference>
<accession>W4LUU4</accession>
<dbReference type="PANTHER" id="PTHR44366:SF1">
    <property type="entry name" value="UDP-N-ACETYLGLUCOSAMINE--PEPTIDE N-ACETYLGLUCOSAMINYLTRANSFERASE 110 KDA SUBUNIT"/>
    <property type="match status" value="1"/>
</dbReference>
<dbReference type="SMART" id="SM00028">
    <property type="entry name" value="TPR"/>
    <property type="match status" value="5"/>
</dbReference>
<dbReference type="AlphaFoldDB" id="W4LUU4"/>
<evidence type="ECO:0000313" key="3">
    <source>
        <dbReference type="EMBL" id="ETX01768.1"/>
    </source>
</evidence>
<organism evidence="3 4">
    <name type="scientific">Entotheonella factor</name>
    <dbReference type="NCBI Taxonomy" id="1429438"/>
    <lineage>
        <taxon>Bacteria</taxon>
        <taxon>Pseudomonadati</taxon>
        <taxon>Nitrospinota/Tectimicrobiota group</taxon>
        <taxon>Candidatus Tectimicrobiota</taxon>
        <taxon>Candidatus Entotheonellia</taxon>
        <taxon>Candidatus Entotheonellales</taxon>
        <taxon>Candidatus Entotheonellaceae</taxon>
        <taxon>Candidatus Entotheonella</taxon>
    </lineage>
</organism>
<dbReference type="Proteomes" id="UP000019141">
    <property type="component" value="Unassembled WGS sequence"/>
</dbReference>
<dbReference type="GO" id="GO:0097363">
    <property type="term" value="F:protein O-acetylglucosaminyltransferase activity"/>
    <property type="evidence" value="ECO:0007669"/>
    <property type="project" value="TreeGrafter"/>
</dbReference>
<feature type="repeat" description="TPR" evidence="1">
    <location>
        <begin position="358"/>
        <end position="391"/>
    </location>
</feature>